<dbReference type="PANTHER" id="PTHR43861">
    <property type="entry name" value="TRANS-ACONITATE 2-METHYLTRANSFERASE-RELATED"/>
    <property type="match status" value="1"/>
</dbReference>
<dbReference type="GO" id="GO:0032259">
    <property type="term" value="P:methylation"/>
    <property type="evidence" value="ECO:0007669"/>
    <property type="project" value="UniProtKB-KW"/>
</dbReference>
<dbReference type="Gene3D" id="3.40.50.150">
    <property type="entry name" value="Vaccinia Virus protein VP39"/>
    <property type="match status" value="1"/>
</dbReference>
<dbReference type="Pfam" id="PF13649">
    <property type="entry name" value="Methyltransf_25"/>
    <property type="match status" value="1"/>
</dbReference>
<dbReference type="Proteomes" id="UP000199548">
    <property type="component" value="Unassembled WGS sequence"/>
</dbReference>
<evidence type="ECO:0000256" key="1">
    <source>
        <dbReference type="ARBA" id="ARBA00022679"/>
    </source>
</evidence>
<dbReference type="EMBL" id="FOQU01000001">
    <property type="protein sequence ID" value="SFI02643.1"/>
    <property type="molecule type" value="Genomic_DNA"/>
</dbReference>
<accession>A0A1I3EUQ1</accession>
<dbReference type="InterPro" id="IPR029063">
    <property type="entry name" value="SAM-dependent_MTases_sf"/>
</dbReference>
<organism evidence="3 4">
    <name type="scientific">Paraburkholderia megapolitana</name>
    <dbReference type="NCBI Taxonomy" id="420953"/>
    <lineage>
        <taxon>Bacteria</taxon>
        <taxon>Pseudomonadati</taxon>
        <taxon>Pseudomonadota</taxon>
        <taxon>Betaproteobacteria</taxon>
        <taxon>Burkholderiales</taxon>
        <taxon>Burkholderiaceae</taxon>
        <taxon>Paraburkholderia</taxon>
    </lineage>
</organism>
<reference evidence="3 4" key="1">
    <citation type="submission" date="2016-10" db="EMBL/GenBank/DDBJ databases">
        <authorList>
            <person name="de Groot N.N."/>
        </authorList>
    </citation>
    <scope>NUCLEOTIDE SEQUENCE [LARGE SCALE GENOMIC DNA]</scope>
    <source>
        <strain evidence="3 4">LMG 23650</strain>
    </source>
</reference>
<keyword evidence="1 3" id="KW-0808">Transferase</keyword>
<dbReference type="PANTHER" id="PTHR43861:SF3">
    <property type="entry name" value="PUTATIVE (AFU_ORTHOLOGUE AFUA_2G14390)-RELATED"/>
    <property type="match status" value="1"/>
</dbReference>
<keyword evidence="4" id="KW-1185">Reference proteome</keyword>
<dbReference type="STRING" id="420953.SAMN05192543_1011102"/>
<name>A0A1I3EUQ1_9BURK</name>
<proteinExistence type="predicted"/>
<dbReference type="SUPFAM" id="SSF53335">
    <property type="entry name" value="S-adenosyl-L-methionine-dependent methyltransferases"/>
    <property type="match status" value="1"/>
</dbReference>
<dbReference type="InterPro" id="IPR041698">
    <property type="entry name" value="Methyltransf_25"/>
</dbReference>
<protein>
    <submittedName>
        <fullName evidence="3">Methyltransferase domain-containing protein</fullName>
    </submittedName>
</protein>
<gene>
    <name evidence="3" type="ORF">SAMN05192543_1011102</name>
</gene>
<dbReference type="RefSeq" id="WP_211367866.1">
    <property type="nucleotide sequence ID" value="NZ_CP041743.1"/>
</dbReference>
<feature type="domain" description="Methyltransferase" evidence="2">
    <location>
        <begin position="69"/>
        <end position="162"/>
    </location>
</feature>
<dbReference type="GO" id="GO:0008168">
    <property type="term" value="F:methyltransferase activity"/>
    <property type="evidence" value="ECO:0007669"/>
    <property type="project" value="UniProtKB-KW"/>
</dbReference>
<dbReference type="AlphaFoldDB" id="A0A1I3EUQ1"/>
<keyword evidence="3" id="KW-0489">Methyltransferase</keyword>
<evidence type="ECO:0000313" key="4">
    <source>
        <dbReference type="Proteomes" id="UP000199548"/>
    </source>
</evidence>
<evidence type="ECO:0000259" key="2">
    <source>
        <dbReference type="Pfam" id="PF13649"/>
    </source>
</evidence>
<sequence length="232" mass="24750">MTSTPLPAAADASNAANAASATAGTHAMPWTMGSDDWNRRYATKDFIWTVEANDCLLAETANLPPGRALDLAAGEARNAVWLAGQGWTVHAVDFSDVAIGKAKELAAARKVDGRISFEVADLTRYEPEGRSYDLVVLFYLQLPFAELAPILARAAKAVAPGGTFLLVAHDSSNLTHGYGGPQHPEVLYAAEQVVAALGGELEIERALPVERLVKTRERTGIAIDCLVRGRRA</sequence>
<evidence type="ECO:0000313" key="3">
    <source>
        <dbReference type="EMBL" id="SFI02643.1"/>
    </source>
</evidence>